<reference evidence="1" key="2">
    <citation type="submission" date="2004-02" db="EMBL/GenBank/DDBJ databases">
        <authorList>
            <consortium name="Genoscope"/>
            <consortium name="Whitehead Institute Centre for Genome Research"/>
        </authorList>
    </citation>
    <scope>NUCLEOTIDE SEQUENCE</scope>
</reference>
<dbReference type="EMBL" id="CAAE01014536">
    <property type="protein sequence ID" value="CAF97253.1"/>
    <property type="molecule type" value="Genomic_DNA"/>
</dbReference>
<dbReference type="AlphaFoldDB" id="Q4SQ29"/>
<evidence type="ECO:0000313" key="1">
    <source>
        <dbReference type="EMBL" id="CAF97253.1"/>
    </source>
</evidence>
<organism evidence="1">
    <name type="scientific">Tetraodon nigroviridis</name>
    <name type="common">Spotted green pufferfish</name>
    <name type="synonym">Chelonodon nigroviridis</name>
    <dbReference type="NCBI Taxonomy" id="99883"/>
    <lineage>
        <taxon>Eukaryota</taxon>
        <taxon>Metazoa</taxon>
        <taxon>Chordata</taxon>
        <taxon>Craniata</taxon>
        <taxon>Vertebrata</taxon>
        <taxon>Euteleostomi</taxon>
        <taxon>Actinopterygii</taxon>
        <taxon>Neopterygii</taxon>
        <taxon>Teleostei</taxon>
        <taxon>Neoteleostei</taxon>
        <taxon>Acanthomorphata</taxon>
        <taxon>Eupercaria</taxon>
        <taxon>Tetraodontiformes</taxon>
        <taxon>Tetradontoidea</taxon>
        <taxon>Tetraodontidae</taxon>
        <taxon>Tetraodon</taxon>
    </lineage>
</organism>
<proteinExistence type="predicted"/>
<accession>Q4SQ29</accession>
<protein>
    <submittedName>
        <fullName evidence="1">Chromosome 7 SCAF14536, whole genome shotgun sequence</fullName>
    </submittedName>
</protein>
<sequence>MSSSGVETSAQSPLSSSPWSCVCAKAWSAAVWNGLPEPLLATATGYSAPEPWLLPGCSSVYDSLVSNVSLTPSPPAAGSLRGRDRAASSKPRRYVARLPLYF</sequence>
<gene>
    <name evidence="1" type="ORF">GSTENG00014548001</name>
</gene>
<dbReference type="OrthoDB" id="265795at2759"/>
<name>Q4SQ29_TETNG</name>
<dbReference type="KEGG" id="tng:GSTEN00014548G001"/>
<reference evidence="1" key="1">
    <citation type="journal article" date="2004" name="Nature">
        <title>Genome duplication in the teleost fish Tetraodon nigroviridis reveals the early vertebrate proto-karyotype.</title>
        <authorList>
            <person name="Jaillon O."/>
            <person name="Aury J.-M."/>
            <person name="Brunet F."/>
            <person name="Petit J.-L."/>
            <person name="Stange-Thomann N."/>
            <person name="Mauceli E."/>
            <person name="Bouneau L."/>
            <person name="Fischer C."/>
            <person name="Ozouf-Costaz C."/>
            <person name="Bernot A."/>
            <person name="Nicaud S."/>
            <person name="Jaffe D."/>
            <person name="Fisher S."/>
            <person name="Lutfalla G."/>
            <person name="Dossat C."/>
            <person name="Segurens B."/>
            <person name="Dasilva C."/>
            <person name="Salanoubat M."/>
            <person name="Levy M."/>
            <person name="Boudet N."/>
            <person name="Castellano S."/>
            <person name="Anthouard V."/>
            <person name="Jubin C."/>
            <person name="Castelli V."/>
            <person name="Katinka M."/>
            <person name="Vacherie B."/>
            <person name="Biemont C."/>
            <person name="Skalli Z."/>
            <person name="Cattolico L."/>
            <person name="Poulain J."/>
            <person name="De Berardinis V."/>
            <person name="Cruaud C."/>
            <person name="Duprat S."/>
            <person name="Brottier P."/>
            <person name="Coutanceau J.-P."/>
            <person name="Gouzy J."/>
            <person name="Parra G."/>
            <person name="Lardier G."/>
            <person name="Chapple C."/>
            <person name="McKernan K.J."/>
            <person name="McEwan P."/>
            <person name="Bosak S."/>
            <person name="Kellis M."/>
            <person name="Volff J.-N."/>
            <person name="Guigo R."/>
            <person name="Zody M.C."/>
            <person name="Mesirov J."/>
            <person name="Lindblad-Toh K."/>
            <person name="Birren B."/>
            <person name="Nusbaum C."/>
            <person name="Kahn D."/>
            <person name="Robinson-Rechavi M."/>
            <person name="Laudet V."/>
            <person name="Schachter V."/>
            <person name="Quetier F."/>
            <person name="Saurin W."/>
            <person name="Scarpelli C."/>
            <person name="Wincker P."/>
            <person name="Lander E.S."/>
            <person name="Weissenbach J."/>
            <person name="Roest Crollius H."/>
        </authorList>
    </citation>
    <scope>NUCLEOTIDE SEQUENCE [LARGE SCALE GENOMIC DNA]</scope>
</reference>